<name>A0A9P0D4A6_9CUCU</name>
<feature type="repeat" description="Solcar" evidence="10">
    <location>
        <begin position="19"/>
        <end position="139"/>
    </location>
</feature>
<protein>
    <recommendedName>
        <fullName evidence="15">Solute carrier family 25 member 40</fullName>
    </recommendedName>
</protein>
<evidence type="ECO:0000256" key="10">
    <source>
        <dbReference type="PROSITE-ProRule" id="PRU00282"/>
    </source>
</evidence>
<evidence type="ECO:0000256" key="8">
    <source>
        <dbReference type="ARBA" id="ARBA00023128"/>
    </source>
</evidence>
<dbReference type="AlphaFoldDB" id="A0A9P0D4A6"/>
<dbReference type="SUPFAM" id="SSF103506">
    <property type="entry name" value="Mitochondrial carrier"/>
    <property type="match status" value="1"/>
</dbReference>
<evidence type="ECO:0000256" key="12">
    <source>
        <dbReference type="SAM" id="Phobius"/>
    </source>
</evidence>
<dbReference type="OrthoDB" id="1747031at2759"/>
<evidence type="ECO:0000256" key="1">
    <source>
        <dbReference type="ARBA" id="ARBA00004448"/>
    </source>
</evidence>
<accession>A0A9P0D4A6</accession>
<dbReference type="InterPro" id="IPR045315">
    <property type="entry name" value="Mtm1-like"/>
</dbReference>
<keyword evidence="6" id="KW-0999">Mitochondrion inner membrane</keyword>
<keyword evidence="5" id="KW-0677">Repeat</keyword>
<dbReference type="PANTHER" id="PTHR45760">
    <property type="entry name" value="FI19922P1-RELATED"/>
    <property type="match status" value="1"/>
</dbReference>
<keyword evidence="8" id="KW-0496">Mitochondrion</keyword>
<evidence type="ECO:0000256" key="3">
    <source>
        <dbReference type="ARBA" id="ARBA00022448"/>
    </source>
</evidence>
<gene>
    <name evidence="13" type="ORF">PSYICH_LOCUS11244</name>
</gene>
<reference evidence="13" key="1">
    <citation type="submission" date="2022-01" db="EMBL/GenBank/DDBJ databases">
        <authorList>
            <person name="King R."/>
        </authorList>
    </citation>
    <scope>NUCLEOTIDE SEQUENCE</scope>
</reference>
<keyword evidence="9 10" id="KW-0472">Membrane</keyword>
<dbReference type="EMBL" id="OV651817">
    <property type="protein sequence ID" value="CAH1111070.1"/>
    <property type="molecule type" value="Genomic_DNA"/>
</dbReference>
<evidence type="ECO:0000256" key="7">
    <source>
        <dbReference type="ARBA" id="ARBA00022989"/>
    </source>
</evidence>
<evidence type="ECO:0000313" key="14">
    <source>
        <dbReference type="Proteomes" id="UP001153636"/>
    </source>
</evidence>
<sequence>MSAKDTTLEIEHDDPKFRTTPLQQAAASCTGAIITSLMVTPLDVVKIRMQVQKKAAQNQTKCFLYCNGLMDHYCSCNPNDPNSRWLQRPSQFTGTLDAFIKISRTEGISSLWSGLSPTLMLAVPATVVYFVVYEQLRTRFKDRYNIDKKIDDTKVQPFWIPLVSGGIARIISVSIVSPLELCRTKMQSQKLSYYELNQAYKSLLRQSGIRGLWKGIFPTLYRDVPFSAIYWMNYETIKKLLAENENIPPFWVSFVAGGISGSLAATVTTPFDVVKTHQQIEFGEGTLYSEGETKRSRSTMEVIREIQREHGFRGLFTGLAPRLIKVAPACAIMISTFEYGKVFFKRLVYQQIDAPFSASDFQASSNLVPSKEGF</sequence>
<comment type="subcellular location">
    <subcellularLocation>
        <location evidence="1">Mitochondrion inner membrane</location>
        <topology evidence="1">Multi-pass membrane protein</topology>
    </subcellularLocation>
</comment>
<dbReference type="PANTHER" id="PTHR45760:SF2">
    <property type="entry name" value="FI19922P1-RELATED"/>
    <property type="match status" value="1"/>
</dbReference>
<feature type="repeat" description="Solcar" evidence="10">
    <location>
        <begin position="248"/>
        <end position="343"/>
    </location>
</feature>
<feature type="repeat" description="Solcar" evidence="10">
    <location>
        <begin position="156"/>
        <end position="240"/>
    </location>
</feature>
<evidence type="ECO:0000256" key="11">
    <source>
        <dbReference type="RuleBase" id="RU000488"/>
    </source>
</evidence>
<keyword evidence="7 12" id="KW-1133">Transmembrane helix</keyword>
<keyword evidence="14" id="KW-1185">Reference proteome</keyword>
<dbReference type="InterPro" id="IPR023395">
    <property type="entry name" value="MCP_dom_sf"/>
</dbReference>
<dbReference type="InterPro" id="IPR018108">
    <property type="entry name" value="MCP_transmembrane"/>
</dbReference>
<dbReference type="Pfam" id="PF00153">
    <property type="entry name" value="Mito_carr"/>
    <property type="match status" value="3"/>
</dbReference>
<evidence type="ECO:0000256" key="4">
    <source>
        <dbReference type="ARBA" id="ARBA00022692"/>
    </source>
</evidence>
<dbReference type="GO" id="GO:1990542">
    <property type="term" value="P:mitochondrial transmembrane transport"/>
    <property type="evidence" value="ECO:0007669"/>
    <property type="project" value="InterPro"/>
</dbReference>
<evidence type="ECO:0000256" key="6">
    <source>
        <dbReference type="ARBA" id="ARBA00022792"/>
    </source>
</evidence>
<evidence type="ECO:0000313" key="13">
    <source>
        <dbReference type="EMBL" id="CAH1111070.1"/>
    </source>
</evidence>
<dbReference type="PROSITE" id="PS50920">
    <property type="entry name" value="SOLCAR"/>
    <property type="match status" value="3"/>
</dbReference>
<feature type="transmembrane region" description="Helical" evidence="12">
    <location>
        <begin position="111"/>
        <end position="132"/>
    </location>
</feature>
<comment type="similarity">
    <text evidence="2 11">Belongs to the mitochondrial carrier (TC 2.A.29) family.</text>
</comment>
<dbReference type="GO" id="GO:0005743">
    <property type="term" value="C:mitochondrial inner membrane"/>
    <property type="evidence" value="ECO:0007669"/>
    <property type="project" value="UniProtKB-SubCell"/>
</dbReference>
<evidence type="ECO:0000256" key="9">
    <source>
        <dbReference type="ARBA" id="ARBA00023136"/>
    </source>
</evidence>
<evidence type="ECO:0000256" key="2">
    <source>
        <dbReference type="ARBA" id="ARBA00006375"/>
    </source>
</evidence>
<keyword evidence="4 10" id="KW-0812">Transmembrane</keyword>
<dbReference type="PROSITE" id="PS51257">
    <property type="entry name" value="PROKAR_LIPOPROTEIN"/>
    <property type="match status" value="1"/>
</dbReference>
<evidence type="ECO:0008006" key="15">
    <source>
        <dbReference type="Google" id="ProtNLM"/>
    </source>
</evidence>
<dbReference type="Proteomes" id="UP001153636">
    <property type="component" value="Chromosome 5"/>
</dbReference>
<dbReference type="Gene3D" id="1.50.40.10">
    <property type="entry name" value="Mitochondrial carrier domain"/>
    <property type="match status" value="1"/>
</dbReference>
<evidence type="ECO:0000256" key="5">
    <source>
        <dbReference type="ARBA" id="ARBA00022737"/>
    </source>
</evidence>
<keyword evidence="3 11" id="KW-0813">Transport</keyword>
<proteinExistence type="inferred from homology"/>
<organism evidence="13 14">
    <name type="scientific">Psylliodes chrysocephalus</name>
    <dbReference type="NCBI Taxonomy" id="3402493"/>
    <lineage>
        <taxon>Eukaryota</taxon>
        <taxon>Metazoa</taxon>
        <taxon>Ecdysozoa</taxon>
        <taxon>Arthropoda</taxon>
        <taxon>Hexapoda</taxon>
        <taxon>Insecta</taxon>
        <taxon>Pterygota</taxon>
        <taxon>Neoptera</taxon>
        <taxon>Endopterygota</taxon>
        <taxon>Coleoptera</taxon>
        <taxon>Polyphaga</taxon>
        <taxon>Cucujiformia</taxon>
        <taxon>Chrysomeloidea</taxon>
        <taxon>Chrysomelidae</taxon>
        <taxon>Galerucinae</taxon>
        <taxon>Alticini</taxon>
        <taxon>Psylliodes</taxon>
    </lineage>
</organism>